<comment type="caution">
    <text evidence="3">The sequence shown here is derived from an EMBL/GenBank/DDBJ whole genome shotgun (WGS) entry which is preliminary data.</text>
</comment>
<feature type="transmembrane region" description="Helical" evidence="1">
    <location>
        <begin position="134"/>
        <end position="153"/>
    </location>
</feature>
<feature type="transmembrane region" description="Helical" evidence="1">
    <location>
        <begin position="230"/>
        <end position="251"/>
    </location>
</feature>
<keyword evidence="1" id="KW-0472">Membrane</keyword>
<proteinExistence type="predicted"/>
<accession>A0A5C5RY81</accession>
<feature type="transmembrane region" description="Helical" evidence="1">
    <location>
        <begin position="160"/>
        <end position="182"/>
    </location>
</feature>
<evidence type="ECO:0000256" key="1">
    <source>
        <dbReference type="SAM" id="Phobius"/>
    </source>
</evidence>
<evidence type="ECO:0000259" key="2">
    <source>
        <dbReference type="SMART" id="SM00014"/>
    </source>
</evidence>
<keyword evidence="4" id="KW-1185">Reference proteome</keyword>
<feature type="transmembrane region" description="Helical" evidence="1">
    <location>
        <begin position="257"/>
        <end position="276"/>
    </location>
</feature>
<dbReference type="EMBL" id="VIGX01000013">
    <property type="protein sequence ID" value="TWS27458.1"/>
    <property type="molecule type" value="Genomic_DNA"/>
</dbReference>
<keyword evidence="1" id="KW-1133">Transmembrane helix</keyword>
<feature type="transmembrane region" description="Helical" evidence="1">
    <location>
        <begin position="202"/>
        <end position="223"/>
    </location>
</feature>
<dbReference type="CDD" id="cd03392">
    <property type="entry name" value="PAP2_like_2"/>
    <property type="match status" value="1"/>
</dbReference>
<feature type="transmembrane region" description="Helical" evidence="1">
    <location>
        <begin position="81"/>
        <end position="102"/>
    </location>
</feature>
<dbReference type="SUPFAM" id="SSF48317">
    <property type="entry name" value="Acid phosphatase/Vanadium-dependent haloperoxidase"/>
    <property type="match status" value="1"/>
</dbReference>
<dbReference type="InterPro" id="IPR036938">
    <property type="entry name" value="PAP2/HPO_sf"/>
</dbReference>
<dbReference type="InterPro" id="IPR000326">
    <property type="entry name" value="PAP2/HPO"/>
</dbReference>
<gene>
    <name evidence="3" type="ORF">FK530_18220</name>
</gene>
<evidence type="ECO:0000313" key="4">
    <source>
        <dbReference type="Proteomes" id="UP000319375"/>
    </source>
</evidence>
<name>A0A5C5RY81_9ACTN</name>
<evidence type="ECO:0000313" key="3">
    <source>
        <dbReference type="EMBL" id="TWS27458.1"/>
    </source>
</evidence>
<dbReference type="PANTHER" id="PTHR14969">
    <property type="entry name" value="SPHINGOSINE-1-PHOSPHATE PHOSPHOHYDROLASE"/>
    <property type="match status" value="1"/>
</dbReference>
<organism evidence="3 4">
    <name type="scientific">Tsukamurella conjunctivitidis</name>
    <dbReference type="NCBI Taxonomy" id="2592068"/>
    <lineage>
        <taxon>Bacteria</taxon>
        <taxon>Bacillati</taxon>
        <taxon>Actinomycetota</taxon>
        <taxon>Actinomycetes</taxon>
        <taxon>Mycobacteriales</taxon>
        <taxon>Tsukamurellaceae</taxon>
        <taxon>Tsukamurella</taxon>
    </lineage>
</organism>
<dbReference type="Proteomes" id="UP000319375">
    <property type="component" value="Unassembled WGS sequence"/>
</dbReference>
<reference evidence="3 4" key="1">
    <citation type="submission" date="2019-06" db="EMBL/GenBank/DDBJ databases">
        <title>Tsukamurella conjunctivitidis sp. nov., Tsukamurella assacharolytica sp. nov. and Tsukamurella sputae sp. nov. isolated from patients with conjunctivitis, bacteraemia (lymphoma) and respiratory infection (sputum) in Hong Kong.</title>
        <authorList>
            <person name="Teng J.L.L."/>
            <person name="Lee H.H."/>
            <person name="Fong J.Y.H."/>
            <person name="Fok K.M.N."/>
            <person name="Lau S.K.P."/>
            <person name="Woo P.C.Y."/>
        </authorList>
    </citation>
    <scope>NUCLEOTIDE SEQUENCE [LARGE SCALE GENOMIC DNA]</scope>
    <source>
        <strain evidence="3 4">HKU72</strain>
    </source>
</reference>
<keyword evidence="1" id="KW-0812">Transmembrane</keyword>
<dbReference type="Pfam" id="PF01569">
    <property type="entry name" value="PAP2"/>
    <property type="match status" value="1"/>
</dbReference>
<dbReference type="Gene3D" id="1.20.144.10">
    <property type="entry name" value="Phosphatidic acid phosphatase type 2/haloperoxidase"/>
    <property type="match status" value="2"/>
</dbReference>
<protein>
    <submittedName>
        <fullName evidence="3">Phosphatase PAP2 family protein</fullName>
    </submittedName>
</protein>
<dbReference type="SMART" id="SM00014">
    <property type="entry name" value="acidPPc"/>
    <property type="match status" value="1"/>
</dbReference>
<sequence length="307" mass="32142">MATHRYGYFSGSGGCHSETSAYSVSLCSRAARARLSRFLTVPTLPREHPVMRCALPGLGLPERLSRGHSGRMNSLTGRGRALLAAAAALLVGVVVLGLLVGWKPVTDADGEVLEEMVEHRDAAATSVMTLLTDVFSPGGTIALGLVAAALLAWRRSASAALFVLSSTAFASAATLALKYVFARQRPPVVDHLVNETDYGFPSGHVTGTTALLLAATVAVTAGWSARRRLLALFVPAVVIGAVAASRLYLGVHWFSDTAAGFAVGLAGLAVGLALLPPDSWARGDRRIADLVSRGRVPRTRPARPASR</sequence>
<feature type="domain" description="Phosphatidic acid phosphatase type 2/haloperoxidase" evidence="2">
    <location>
        <begin position="160"/>
        <end position="272"/>
    </location>
</feature>
<dbReference type="AlphaFoldDB" id="A0A5C5RY81"/>
<dbReference type="PANTHER" id="PTHR14969:SF13">
    <property type="entry name" value="AT30094P"/>
    <property type="match status" value="1"/>
</dbReference>